<comment type="caution">
    <text evidence="1">The sequence shown here is derived from an EMBL/GenBank/DDBJ whole genome shotgun (WGS) entry which is preliminary data.</text>
</comment>
<proteinExistence type="predicted"/>
<protein>
    <submittedName>
        <fullName evidence="1">Uncharacterized protein</fullName>
    </submittedName>
</protein>
<evidence type="ECO:0000313" key="2">
    <source>
        <dbReference type="Proteomes" id="UP001157502"/>
    </source>
</evidence>
<dbReference type="Proteomes" id="UP001157502">
    <property type="component" value="Chromosome 36"/>
</dbReference>
<dbReference type="EMBL" id="CM055763">
    <property type="protein sequence ID" value="KAJ7985391.1"/>
    <property type="molecule type" value="Genomic_DNA"/>
</dbReference>
<organism evidence="1 2">
    <name type="scientific">Dallia pectoralis</name>
    <name type="common">Alaska blackfish</name>
    <dbReference type="NCBI Taxonomy" id="75939"/>
    <lineage>
        <taxon>Eukaryota</taxon>
        <taxon>Metazoa</taxon>
        <taxon>Chordata</taxon>
        <taxon>Craniata</taxon>
        <taxon>Vertebrata</taxon>
        <taxon>Euteleostomi</taxon>
        <taxon>Actinopterygii</taxon>
        <taxon>Neopterygii</taxon>
        <taxon>Teleostei</taxon>
        <taxon>Protacanthopterygii</taxon>
        <taxon>Esociformes</taxon>
        <taxon>Umbridae</taxon>
        <taxon>Dallia</taxon>
    </lineage>
</organism>
<gene>
    <name evidence="1" type="ORF">DPEC_G00351570</name>
</gene>
<evidence type="ECO:0000313" key="1">
    <source>
        <dbReference type="EMBL" id="KAJ7985391.1"/>
    </source>
</evidence>
<name>A0ACC2F231_DALPE</name>
<reference evidence="1" key="1">
    <citation type="submission" date="2021-05" db="EMBL/GenBank/DDBJ databases">
        <authorList>
            <person name="Pan Q."/>
            <person name="Jouanno E."/>
            <person name="Zahm M."/>
            <person name="Klopp C."/>
            <person name="Cabau C."/>
            <person name="Louis A."/>
            <person name="Berthelot C."/>
            <person name="Parey E."/>
            <person name="Roest Crollius H."/>
            <person name="Montfort J."/>
            <person name="Robinson-Rechavi M."/>
            <person name="Bouchez O."/>
            <person name="Lampietro C."/>
            <person name="Lopez Roques C."/>
            <person name="Donnadieu C."/>
            <person name="Postlethwait J."/>
            <person name="Bobe J."/>
            <person name="Dillon D."/>
            <person name="Chandos A."/>
            <person name="von Hippel F."/>
            <person name="Guiguen Y."/>
        </authorList>
    </citation>
    <scope>NUCLEOTIDE SEQUENCE</scope>
    <source>
        <strain evidence="1">YG-Jan2019</strain>
    </source>
</reference>
<keyword evidence="2" id="KW-1185">Reference proteome</keyword>
<sequence length="200" mass="22610">MKTREHISRHLLLHLWCGILTVAMVIIAALLVSVKVTSSDKVPESKENIPYPKNSSYQAQVKSPKMSRLSYIQLIMRKDVVSWEEDTDVPNCDSCSLVLRNNSVFVASAGFYYIFVQVTFTRSVDGDYKRTVTLMRNGTNTKPRKLSQAVSYGEKGGTVFLSRIVKLQPGNRVSLEIVSKNNTFRYGVENTYWGAYLLSL</sequence>
<accession>A0ACC2F231</accession>